<dbReference type="GO" id="GO:0005886">
    <property type="term" value="C:plasma membrane"/>
    <property type="evidence" value="ECO:0007669"/>
    <property type="project" value="TreeGrafter"/>
</dbReference>
<dbReference type="InterPro" id="IPR005642">
    <property type="entry name" value="LysO"/>
</dbReference>
<keyword evidence="1" id="KW-0472">Membrane</keyword>
<dbReference type="PANTHER" id="PTHR35804">
    <property type="entry name" value="LYSINE EXPORTER LYSO"/>
    <property type="match status" value="1"/>
</dbReference>
<dbReference type="Pfam" id="PF03956">
    <property type="entry name" value="Lys_export"/>
    <property type="match status" value="1"/>
</dbReference>
<evidence type="ECO:0000256" key="1">
    <source>
        <dbReference type="SAM" id="Phobius"/>
    </source>
</evidence>
<keyword evidence="1" id="KW-1133">Transmembrane helix</keyword>
<sequence>MKGTLIVLGFFVAGCIAGQLGILPPGLGDGNIALYVLYVLMFSVGLGIGSNPDLKKILKSLDIRLLALPLASTLGTLACSAAVSIFIKGWGLSDCLAVGSGMGYYSLSSILISQYKEVSLGAQLAAELGTIALLSNVFREIFTLIGTPFMARKFGPFAPIASAGATAMDVCLPVILKYTGNSMLPAAVVSGIVSDFSVPFLVTLFC</sequence>
<evidence type="ECO:0000313" key="2">
    <source>
        <dbReference type="EMBL" id="MBO8448702.1"/>
    </source>
</evidence>
<keyword evidence="1" id="KW-0812">Transmembrane</keyword>
<proteinExistence type="predicted"/>
<evidence type="ECO:0000313" key="3">
    <source>
        <dbReference type="Proteomes" id="UP000810252"/>
    </source>
</evidence>
<dbReference type="Proteomes" id="UP000810252">
    <property type="component" value="Unassembled WGS sequence"/>
</dbReference>
<feature type="transmembrane region" description="Helical" evidence="1">
    <location>
        <begin position="33"/>
        <end position="51"/>
    </location>
</feature>
<dbReference type="GO" id="GO:0015661">
    <property type="term" value="F:L-lysine efflux transmembrane transporter activity"/>
    <property type="evidence" value="ECO:0007669"/>
    <property type="project" value="InterPro"/>
</dbReference>
<dbReference type="EMBL" id="JADIMQ010000078">
    <property type="protein sequence ID" value="MBO8448702.1"/>
    <property type="molecule type" value="Genomic_DNA"/>
</dbReference>
<organism evidence="2 3">
    <name type="scientific">Candidatus Cryptobacteroides merdigallinarum</name>
    <dbReference type="NCBI Taxonomy" id="2840770"/>
    <lineage>
        <taxon>Bacteria</taxon>
        <taxon>Pseudomonadati</taxon>
        <taxon>Bacteroidota</taxon>
        <taxon>Bacteroidia</taxon>
        <taxon>Bacteroidales</taxon>
        <taxon>Candidatus Cryptobacteroides</taxon>
    </lineage>
</organism>
<name>A0A9D9EKB3_9BACT</name>
<feature type="transmembrane region" description="Helical" evidence="1">
    <location>
        <begin position="154"/>
        <end position="176"/>
    </location>
</feature>
<accession>A0A9D9EKB3</accession>
<dbReference type="PROSITE" id="PS51257">
    <property type="entry name" value="PROKAR_LIPOPROTEIN"/>
    <property type="match status" value="1"/>
</dbReference>
<feature type="transmembrane region" description="Helical" evidence="1">
    <location>
        <begin position="63"/>
        <end position="87"/>
    </location>
</feature>
<dbReference type="AlphaFoldDB" id="A0A9D9EKB3"/>
<dbReference type="PANTHER" id="PTHR35804:SF1">
    <property type="entry name" value="LYSINE EXPORTER LYSO"/>
    <property type="match status" value="1"/>
</dbReference>
<protein>
    <submittedName>
        <fullName evidence="2">Lysine exporter LysO family protein</fullName>
    </submittedName>
</protein>
<reference evidence="2" key="1">
    <citation type="submission" date="2020-10" db="EMBL/GenBank/DDBJ databases">
        <authorList>
            <person name="Gilroy R."/>
        </authorList>
    </citation>
    <scope>NUCLEOTIDE SEQUENCE</scope>
    <source>
        <strain evidence="2">20514</strain>
    </source>
</reference>
<gene>
    <name evidence="2" type="ORF">IAC29_05460</name>
</gene>
<reference evidence="2" key="2">
    <citation type="journal article" date="2021" name="PeerJ">
        <title>Extensive microbial diversity within the chicken gut microbiome revealed by metagenomics and culture.</title>
        <authorList>
            <person name="Gilroy R."/>
            <person name="Ravi A."/>
            <person name="Getino M."/>
            <person name="Pursley I."/>
            <person name="Horton D.L."/>
            <person name="Alikhan N.F."/>
            <person name="Baker D."/>
            <person name="Gharbi K."/>
            <person name="Hall N."/>
            <person name="Watson M."/>
            <person name="Adriaenssens E.M."/>
            <person name="Foster-Nyarko E."/>
            <person name="Jarju S."/>
            <person name="Secka A."/>
            <person name="Antonio M."/>
            <person name="Oren A."/>
            <person name="Chaudhuri R.R."/>
            <person name="La Ragione R."/>
            <person name="Hildebrand F."/>
            <person name="Pallen M.J."/>
        </authorList>
    </citation>
    <scope>NUCLEOTIDE SEQUENCE</scope>
    <source>
        <strain evidence="2">20514</strain>
    </source>
</reference>
<feature type="transmembrane region" description="Helical" evidence="1">
    <location>
        <begin position="182"/>
        <end position="205"/>
    </location>
</feature>
<comment type="caution">
    <text evidence="2">The sequence shown here is derived from an EMBL/GenBank/DDBJ whole genome shotgun (WGS) entry which is preliminary data.</text>
</comment>